<reference evidence="2 3" key="1">
    <citation type="submission" date="2024-10" db="EMBL/GenBank/DDBJ databases">
        <title>The Natural Products Discovery Center: Release of the First 8490 Sequenced Strains for Exploring Actinobacteria Biosynthetic Diversity.</title>
        <authorList>
            <person name="Kalkreuter E."/>
            <person name="Kautsar S.A."/>
            <person name="Yang D."/>
            <person name="Bader C.D."/>
            <person name="Teijaro C.N."/>
            <person name="Fluegel L."/>
            <person name="Davis C.M."/>
            <person name="Simpson J.R."/>
            <person name="Lauterbach L."/>
            <person name="Steele A.D."/>
            <person name="Gui C."/>
            <person name="Meng S."/>
            <person name="Li G."/>
            <person name="Viehrig K."/>
            <person name="Ye F."/>
            <person name="Su P."/>
            <person name="Kiefer A.F."/>
            <person name="Nichols A."/>
            <person name="Cepeda A.J."/>
            <person name="Yan W."/>
            <person name="Fan B."/>
            <person name="Jiang Y."/>
            <person name="Adhikari A."/>
            <person name="Zheng C.-J."/>
            <person name="Schuster L."/>
            <person name="Cowan T.M."/>
            <person name="Smanski M.J."/>
            <person name="Chevrette M.G."/>
            <person name="De Carvalho L.P.S."/>
            <person name="Shen B."/>
        </authorList>
    </citation>
    <scope>NUCLEOTIDE SEQUENCE [LARGE SCALE GENOMIC DNA]</scope>
    <source>
        <strain evidence="2 3">NPDC007147</strain>
    </source>
</reference>
<dbReference type="EC" id="1.-.-.-" evidence="2"/>
<proteinExistence type="predicted"/>
<dbReference type="InterPro" id="IPR029039">
    <property type="entry name" value="Flavoprotein-like_sf"/>
</dbReference>
<name>A0ABW6L302_9ACTN</name>
<dbReference type="PANTHER" id="PTHR30543">
    <property type="entry name" value="CHROMATE REDUCTASE"/>
    <property type="match status" value="1"/>
</dbReference>
<evidence type="ECO:0000313" key="2">
    <source>
        <dbReference type="EMBL" id="MFE9174470.1"/>
    </source>
</evidence>
<dbReference type="EMBL" id="JBIAFJ010000056">
    <property type="protein sequence ID" value="MFE9174470.1"/>
    <property type="molecule type" value="Genomic_DNA"/>
</dbReference>
<evidence type="ECO:0000313" key="3">
    <source>
        <dbReference type="Proteomes" id="UP001601197"/>
    </source>
</evidence>
<dbReference type="GO" id="GO:0016491">
    <property type="term" value="F:oxidoreductase activity"/>
    <property type="evidence" value="ECO:0007669"/>
    <property type="project" value="UniProtKB-KW"/>
</dbReference>
<dbReference type="PANTHER" id="PTHR30543:SF21">
    <property type="entry name" value="NAD(P)H-DEPENDENT FMN REDUCTASE LOT6"/>
    <property type="match status" value="1"/>
</dbReference>
<comment type="caution">
    <text evidence="2">The sequence shown here is derived from an EMBL/GenBank/DDBJ whole genome shotgun (WGS) entry which is preliminary data.</text>
</comment>
<gene>
    <name evidence="2" type="ORF">ACFYNZ_34415</name>
</gene>
<keyword evidence="3" id="KW-1185">Reference proteome</keyword>
<dbReference type="Gene3D" id="3.40.50.360">
    <property type="match status" value="1"/>
</dbReference>
<dbReference type="RefSeq" id="WP_388354418.1">
    <property type="nucleotide sequence ID" value="NZ_JBIAFJ010000056.1"/>
</dbReference>
<dbReference type="SUPFAM" id="SSF52218">
    <property type="entry name" value="Flavoproteins"/>
    <property type="match status" value="1"/>
</dbReference>
<dbReference type="Pfam" id="PF03358">
    <property type="entry name" value="FMN_red"/>
    <property type="match status" value="1"/>
</dbReference>
<keyword evidence="2" id="KW-0560">Oxidoreductase</keyword>
<accession>A0ABW6L302</accession>
<protein>
    <submittedName>
        <fullName evidence="2">NADPH-dependent FMN reductase</fullName>
        <ecNumber evidence="2">1.-.-.-</ecNumber>
    </submittedName>
</protein>
<evidence type="ECO:0000259" key="1">
    <source>
        <dbReference type="Pfam" id="PF03358"/>
    </source>
</evidence>
<dbReference type="Proteomes" id="UP001601197">
    <property type="component" value="Unassembled WGS sequence"/>
</dbReference>
<dbReference type="InterPro" id="IPR050712">
    <property type="entry name" value="NAD(P)H-dep_reductase"/>
</dbReference>
<dbReference type="InterPro" id="IPR005025">
    <property type="entry name" value="FMN_Rdtase-like_dom"/>
</dbReference>
<organism evidence="2 3">
    <name type="scientific">Streptomyces kebangsaanensis</name>
    <dbReference type="NCBI Taxonomy" id="864058"/>
    <lineage>
        <taxon>Bacteria</taxon>
        <taxon>Bacillati</taxon>
        <taxon>Actinomycetota</taxon>
        <taxon>Actinomycetes</taxon>
        <taxon>Kitasatosporales</taxon>
        <taxon>Streptomycetaceae</taxon>
        <taxon>Streptomyces</taxon>
    </lineage>
</organism>
<sequence>MTTYKVGYIVGSLATHSINRTLSKALIRLAPPELEFDEIPIRDLPLYSYDYDSDFPAEGRALKTAIASADAILFVTPEYNRSIPGALKNAIDWASRPWGDNSFTHKPSAVIGASPGAIGTAVAQQSLRSVLGYCNSPQMNAPEAYIRFSPEVFTDDGQVTNSDTEGFLRRFMEEFRDHIVRVLTVLPPRKS</sequence>
<feature type="domain" description="NADPH-dependent FMN reductase-like" evidence="1">
    <location>
        <begin position="5"/>
        <end position="147"/>
    </location>
</feature>